<keyword evidence="4" id="KW-1185">Reference proteome</keyword>
<feature type="transmembrane region" description="Helical" evidence="2">
    <location>
        <begin position="343"/>
        <end position="361"/>
    </location>
</feature>
<dbReference type="Proteomes" id="UP000013827">
    <property type="component" value="Unassembled WGS sequence"/>
</dbReference>
<dbReference type="KEGG" id="ehx:EMIHUDRAFT_216970"/>
<dbReference type="AlphaFoldDB" id="A0A0D3ICX0"/>
<dbReference type="RefSeq" id="XP_005761534.1">
    <property type="nucleotide sequence ID" value="XM_005761477.1"/>
</dbReference>
<dbReference type="PANTHER" id="PTHR31303">
    <property type="entry name" value="CTP-DEPENDENT DIACYLGLYCEROL KINASE 1"/>
    <property type="match status" value="1"/>
</dbReference>
<dbReference type="PANTHER" id="PTHR31303:SF1">
    <property type="entry name" value="CTP-DEPENDENT DIACYLGLYCEROL KINASE 1"/>
    <property type="match status" value="1"/>
</dbReference>
<reference evidence="4" key="1">
    <citation type="journal article" date="2013" name="Nature">
        <title>Pan genome of the phytoplankton Emiliania underpins its global distribution.</title>
        <authorList>
            <person name="Read B.A."/>
            <person name="Kegel J."/>
            <person name="Klute M.J."/>
            <person name="Kuo A."/>
            <person name="Lefebvre S.C."/>
            <person name="Maumus F."/>
            <person name="Mayer C."/>
            <person name="Miller J."/>
            <person name="Monier A."/>
            <person name="Salamov A."/>
            <person name="Young J."/>
            <person name="Aguilar M."/>
            <person name="Claverie J.M."/>
            <person name="Frickenhaus S."/>
            <person name="Gonzalez K."/>
            <person name="Herman E.K."/>
            <person name="Lin Y.C."/>
            <person name="Napier J."/>
            <person name="Ogata H."/>
            <person name="Sarno A.F."/>
            <person name="Shmutz J."/>
            <person name="Schroeder D."/>
            <person name="de Vargas C."/>
            <person name="Verret F."/>
            <person name="von Dassow P."/>
            <person name="Valentin K."/>
            <person name="Van de Peer Y."/>
            <person name="Wheeler G."/>
            <person name="Dacks J.B."/>
            <person name="Delwiche C.F."/>
            <person name="Dyhrman S.T."/>
            <person name="Glockner G."/>
            <person name="John U."/>
            <person name="Richards T."/>
            <person name="Worden A.Z."/>
            <person name="Zhang X."/>
            <person name="Grigoriev I.V."/>
            <person name="Allen A.E."/>
            <person name="Bidle K."/>
            <person name="Borodovsky M."/>
            <person name="Bowler C."/>
            <person name="Brownlee C."/>
            <person name="Cock J.M."/>
            <person name="Elias M."/>
            <person name="Gladyshev V.N."/>
            <person name="Groth M."/>
            <person name="Guda C."/>
            <person name="Hadaegh A."/>
            <person name="Iglesias-Rodriguez M.D."/>
            <person name="Jenkins J."/>
            <person name="Jones B.M."/>
            <person name="Lawson T."/>
            <person name="Leese F."/>
            <person name="Lindquist E."/>
            <person name="Lobanov A."/>
            <person name="Lomsadze A."/>
            <person name="Malik S.B."/>
            <person name="Marsh M.E."/>
            <person name="Mackinder L."/>
            <person name="Mock T."/>
            <person name="Mueller-Roeber B."/>
            <person name="Pagarete A."/>
            <person name="Parker M."/>
            <person name="Probert I."/>
            <person name="Quesneville H."/>
            <person name="Raines C."/>
            <person name="Rensing S.A."/>
            <person name="Riano-Pachon D.M."/>
            <person name="Richier S."/>
            <person name="Rokitta S."/>
            <person name="Shiraiwa Y."/>
            <person name="Soanes D.M."/>
            <person name="van der Giezen M."/>
            <person name="Wahlund T.M."/>
            <person name="Williams B."/>
            <person name="Wilson W."/>
            <person name="Wolfe G."/>
            <person name="Wurch L.L."/>
        </authorList>
    </citation>
    <scope>NUCLEOTIDE SEQUENCE</scope>
</reference>
<evidence type="ECO:0000256" key="2">
    <source>
        <dbReference type="SAM" id="Phobius"/>
    </source>
</evidence>
<feature type="region of interest" description="Disordered" evidence="1">
    <location>
        <begin position="1"/>
        <end position="25"/>
    </location>
</feature>
<evidence type="ECO:0008006" key="5">
    <source>
        <dbReference type="Google" id="ProtNLM"/>
    </source>
</evidence>
<dbReference type="GeneID" id="17255140"/>
<feature type="transmembrane region" description="Helical" evidence="2">
    <location>
        <begin position="316"/>
        <end position="336"/>
    </location>
</feature>
<dbReference type="InterPro" id="IPR037997">
    <property type="entry name" value="Dgk1-like"/>
</dbReference>
<keyword evidence="2" id="KW-1133">Transmembrane helix</keyword>
<dbReference type="HOGENOM" id="CLU_687807_0_0_1"/>
<evidence type="ECO:0000256" key="1">
    <source>
        <dbReference type="SAM" id="MobiDB-lite"/>
    </source>
</evidence>
<evidence type="ECO:0000313" key="3">
    <source>
        <dbReference type="EnsemblProtists" id="EOD09105"/>
    </source>
</evidence>
<proteinExistence type="predicted"/>
<accession>A0A0D3ICX0</accession>
<keyword evidence="2" id="KW-0812">Transmembrane</keyword>
<dbReference type="GO" id="GO:0004143">
    <property type="term" value="F:ATP-dependent diacylglycerol kinase activity"/>
    <property type="evidence" value="ECO:0007669"/>
    <property type="project" value="InterPro"/>
</dbReference>
<dbReference type="PaxDb" id="2903-EOD09105"/>
<protein>
    <recommendedName>
        <fullName evidence="5">Phosphatidate cytidylyltransferase</fullName>
    </recommendedName>
</protein>
<name>A0A0D3ICX0_EMIH1</name>
<dbReference type="EnsemblProtists" id="EOD09105">
    <property type="protein sequence ID" value="EOD09105"/>
    <property type="gene ID" value="EMIHUDRAFT_216970"/>
</dbReference>
<reference evidence="3" key="2">
    <citation type="submission" date="2024-10" db="UniProtKB">
        <authorList>
            <consortium name="EnsemblProtists"/>
        </authorList>
    </citation>
    <scope>IDENTIFICATION</scope>
</reference>
<keyword evidence="2" id="KW-0472">Membrane</keyword>
<organism evidence="3 4">
    <name type="scientific">Emiliania huxleyi (strain CCMP1516)</name>
    <dbReference type="NCBI Taxonomy" id="280463"/>
    <lineage>
        <taxon>Eukaryota</taxon>
        <taxon>Haptista</taxon>
        <taxon>Haptophyta</taxon>
        <taxon>Prymnesiophyceae</taxon>
        <taxon>Isochrysidales</taxon>
        <taxon>Noelaerhabdaceae</taxon>
        <taxon>Emiliania</taxon>
    </lineage>
</organism>
<sequence length="401" mass="45396">MHTLKGLPVDESTPHKGSAAAEPADDQSLLPSWFRDFMFPRPDAAETTAQAREREWTQARFWGFSSFLFPAVIMIVLSTRNDVVEVVYEEESCDWANLIEKTMFYIGAWILKDIVLNCFKWWWCTRYWGLSQEHFDLLIGPRHEWTDKEVDTLVQAYGKWNLKAMDAINRRAGHVVINIIRIWFFTRVLTNYSIRLHSALLQLPIINGIKILTESGDRCWDVGKYIFQGARLFDGRYGRFNLVVVNFWAYAGRVVMFELLVGAKGMGDEKEGLLFMLAMQPLLWGDSAGELIGSFWGKHRFKVIGLGDVNQKSVEGTVAVFVASFLGMLGVFYGMYGEAVSSVFVCHPVLVMAYTCVVATIAEVAAPRGTDNFFLQVLSLLVLIASIQNSPSIRRAARADD</sequence>
<evidence type="ECO:0000313" key="4">
    <source>
        <dbReference type="Proteomes" id="UP000013827"/>
    </source>
</evidence>